<keyword evidence="4" id="KW-0472">Membrane</keyword>
<protein>
    <recommendedName>
        <fullName evidence="7">Histidine kinase</fullName>
    </recommendedName>
</protein>
<sequence length="256" mass="28614">MIRHIQSPTLLWGLIFMLAGALIVLLLRYRHYIHHAGLQAAATRQYDYEILRIRHEVEREALDLVSHELQDNIGQLLAGSYMQLAIASERLQDRNELRELIGPAVGGIVKSLKALGQLSLVLNAQTVEKMGFIDALEKEFAFIASVYRLDCIFSCTNQVPELNREQDLMLFRIVQEALATICRHTSAQKAVIDIASSGSRIRIHISHNGIPRATNTTHHSDLHHLRERMKLLNGSLAEQTAPGTGGSLILTCNLTT</sequence>
<comment type="caution">
    <text evidence="5">The sequence shown here is derived from an EMBL/GenBank/DDBJ whole genome shotgun (WGS) entry which is preliminary data.</text>
</comment>
<proteinExistence type="predicted"/>
<dbReference type="RefSeq" id="WP_106522084.1">
    <property type="nucleotide sequence ID" value="NZ_PYGD01000002.1"/>
</dbReference>
<evidence type="ECO:0000256" key="3">
    <source>
        <dbReference type="ARBA" id="ARBA00023012"/>
    </source>
</evidence>
<dbReference type="InterPro" id="IPR050482">
    <property type="entry name" value="Sensor_HK_TwoCompSys"/>
</dbReference>
<organism evidence="5 6">
    <name type="scientific">Taibaiella chishuiensis</name>
    <dbReference type="NCBI Taxonomy" id="1434707"/>
    <lineage>
        <taxon>Bacteria</taxon>
        <taxon>Pseudomonadati</taxon>
        <taxon>Bacteroidota</taxon>
        <taxon>Chitinophagia</taxon>
        <taxon>Chitinophagales</taxon>
        <taxon>Chitinophagaceae</taxon>
        <taxon>Taibaiella</taxon>
    </lineage>
</organism>
<dbReference type="AlphaFoldDB" id="A0A2P8D780"/>
<evidence type="ECO:0000313" key="6">
    <source>
        <dbReference type="Proteomes" id="UP000240572"/>
    </source>
</evidence>
<keyword evidence="3" id="KW-0902">Two-component regulatory system</keyword>
<evidence type="ECO:0000256" key="2">
    <source>
        <dbReference type="ARBA" id="ARBA00022777"/>
    </source>
</evidence>
<evidence type="ECO:0008006" key="7">
    <source>
        <dbReference type="Google" id="ProtNLM"/>
    </source>
</evidence>
<keyword evidence="6" id="KW-1185">Reference proteome</keyword>
<feature type="transmembrane region" description="Helical" evidence="4">
    <location>
        <begin position="9"/>
        <end position="29"/>
    </location>
</feature>
<gene>
    <name evidence="5" type="ORF">B0I18_10218</name>
</gene>
<keyword evidence="2" id="KW-0418">Kinase</keyword>
<dbReference type="InterPro" id="IPR036890">
    <property type="entry name" value="HATPase_C_sf"/>
</dbReference>
<dbReference type="Proteomes" id="UP000240572">
    <property type="component" value="Unassembled WGS sequence"/>
</dbReference>
<accession>A0A2P8D780</accession>
<dbReference type="GO" id="GO:0016301">
    <property type="term" value="F:kinase activity"/>
    <property type="evidence" value="ECO:0007669"/>
    <property type="project" value="UniProtKB-KW"/>
</dbReference>
<evidence type="ECO:0000313" key="5">
    <source>
        <dbReference type="EMBL" id="PSK93049.1"/>
    </source>
</evidence>
<evidence type="ECO:0000256" key="1">
    <source>
        <dbReference type="ARBA" id="ARBA00022679"/>
    </source>
</evidence>
<dbReference type="GO" id="GO:0000160">
    <property type="term" value="P:phosphorelay signal transduction system"/>
    <property type="evidence" value="ECO:0007669"/>
    <property type="project" value="UniProtKB-KW"/>
</dbReference>
<keyword evidence="4" id="KW-1133">Transmembrane helix</keyword>
<evidence type="ECO:0000256" key="4">
    <source>
        <dbReference type="SAM" id="Phobius"/>
    </source>
</evidence>
<dbReference type="OrthoDB" id="5401121at2"/>
<keyword evidence="4" id="KW-0812">Transmembrane</keyword>
<dbReference type="SUPFAM" id="SSF55874">
    <property type="entry name" value="ATPase domain of HSP90 chaperone/DNA topoisomerase II/histidine kinase"/>
    <property type="match status" value="1"/>
</dbReference>
<name>A0A2P8D780_9BACT</name>
<reference evidence="5 6" key="1">
    <citation type="submission" date="2018-03" db="EMBL/GenBank/DDBJ databases">
        <title>Genomic Encyclopedia of Type Strains, Phase III (KMG-III): the genomes of soil and plant-associated and newly described type strains.</title>
        <authorList>
            <person name="Whitman W."/>
        </authorList>
    </citation>
    <scope>NUCLEOTIDE SEQUENCE [LARGE SCALE GENOMIC DNA]</scope>
    <source>
        <strain evidence="5 6">CGMCC 1.12700</strain>
    </source>
</reference>
<dbReference type="Gene3D" id="3.30.565.10">
    <property type="entry name" value="Histidine kinase-like ATPase, C-terminal domain"/>
    <property type="match status" value="1"/>
</dbReference>
<dbReference type="EMBL" id="PYGD01000002">
    <property type="protein sequence ID" value="PSK93049.1"/>
    <property type="molecule type" value="Genomic_DNA"/>
</dbReference>
<keyword evidence="1" id="KW-0808">Transferase</keyword>
<dbReference type="PANTHER" id="PTHR24421">
    <property type="entry name" value="NITRATE/NITRITE SENSOR PROTEIN NARX-RELATED"/>
    <property type="match status" value="1"/>
</dbReference>